<dbReference type="RefSeq" id="WP_034686352.1">
    <property type="nucleotide sequence ID" value="NZ_CP023049.2"/>
</dbReference>
<dbReference type="Proteomes" id="UP000028709">
    <property type="component" value="Unassembled WGS sequence"/>
</dbReference>
<evidence type="ECO:0000256" key="1">
    <source>
        <dbReference type="SAM" id="SignalP"/>
    </source>
</evidence>
<dbReference type="InterPro" id="IPR032560">
    <property type="entry name" value="DUF4932"/>
</dbReference>
<dbReference type="OrthoDB" id="6402335at2"/>
<sequence>MKKILTFFLILFSTLSFSQKKPSKFIVSYNKNVETYFLAEILSADHRKVNKDFEAFKIKECSTYQPIVKRALEKYGNLNNSKIAKLTATINDTLIQKYGIGNDALMSPLLYHKEFPSSSWNEEYQFNSNSLTKEQNEEVTSLIKNYIVELHQFYVQENIADFFKENQAFYKGGIAEYNNQIPVGFTSAMEKFYGESFDQYVILISPMMMWPIDGNEGRGIGVDVKQKSGNKSIYEIASPFVKVKEKGQFGYDNQFQARFLTVHEFGHSFINKEVYKYKDKLEGFKDLFEKSNLKEVMIKTGGYGDFQTCVAEHLVRLGEIQTAIIQNDFERAEMLEAYHRKNNFIFLPRLEQKLKEYLANRTQYKTFGDFIPKLLEIFDDTSIEWINDELNKNKIAL</sequence>
<organism evidence="2 3">
    <name type="scientific">Chryseobacterium piperi</name>
    <dbReference type="NCBI Taxonomy" id="558152"/>
    <lineage>
        <taxon>Bacteria</taxon>
        <taxon>Pseudomonadati</taxon>
        <taxon>Bacteroidota</taxon>
        <taxon>Flavobacteriia</taxon>
        <taxon>Flavobacteriales</taxon>
        <taxon>Weeksellaceae</taxon>
        <taxon>Chryseobacterium group</taxon>
        <taxon>Chryseobacterium</taxon>
    </lineage>
</organism>
<keyword evidence="3" id="KW-1185">Reference proteome</keyword>
<dbReference type="AlphaFoldDB" id="A0A086B136"/>
<dbReference type="EMBL" id="JPRJ01000032">
    <property type="protein sequence ID" value="KFF22650.1"/>
    <property type="molecule type" value="Genomic_DNA"/>
</dbReference>
<proteinExistence type="predicted"/>
<feature type="chain" id="PRO_5001803628" description="DUF4932 domain-containing protein" evidence="1">
    <location>
        <begin position="19"/>
        <end position="397"/>
    </location>
</feature>
<dbReference type="STRING" id="558152.IQ37_14905"/>
<evidence type="ECO:0008006" key="4">
    <source>
        <dbReference type="Google" id="ProtNLM"/>
    </source>
</evidence>
<name>A0A086B136_9FLAO</name>
<evidence type="ECO:0000313" key="3">
    <source>
        <dbReference type="Proteomes" id="UP000028709"/>
    </source>
</evidence>
<gene>
    <name evidence="2" type="ORF">IQ37_14905</name>
</gene>
<dbReference type="eggNOG" id="ENOG502ZACN">
    <property type="taxonomic scope" value="Bacteria"/>
</dbReference>
<reference evidence="2 3" key="1">
    <citation type="submission" date="2014-07" db="EMBL/GenBank/DDBJ databases">
        <title>Genome of Chryseobacterium piperi CTM.</title>
        <authorList>
            <person name="Pipes S.E."/>
            <person name="Stropko S.J."/>
            <person name="Newman J.D."/>
        </authorList>
    </citation>
    <scope>NUCLEOTIDE SEQUENCE [LARGE SCALE GENOMIC DNA]</scope>
    <source>
        <strain evidence="2 3">CTM</strain>
    </source>
</reference>
<dbReference type="KEGG" id="cpip:CJF12_04860"/>
<keyword evidence="1" id="KW-0732">Signal</keyword>
<accession>A0A086B136</accession>
<evidence type="ECO:0000313" key="2">
    <source>
        <dbReference type="EMBL" id="KFF22650.1"/>
    </source>
</evidence>
<dbReference type="Pfam" id="PF16286">
    <property type="entry name" value="DUF4932"/>
    <property type="match status" value="1"/>
</dbReference>
<comment type="caution">
    <text evidence="2">The sequence shown here is derived from an EMBL/GenBank/DDBJ whole genome shotgun (WGS) entry which is preliminary data.</text>
</comment>
<protein>
    <recommendedName>
        <fullName evidence="4">DUF4932 domain-containing protein</fullName>
    </recommendedName>
</protein>
<feature type="signal peptide" evidence="1">
    <location>
        <begin position="1"/>
        <end position="18"/>
    </location>
</feature>